<proteinExistence type="predicted"/>
<evidence type="ECO:0000313" key="2">
    <source>
        <dbReference type="EMBL" id="GLY80599.1"/>
    </source>
</evidence>
<dbReference type="Proteomes" id="UP001165135">
    <property type="component" value="Unassembled WGS sequence"/>
</dbReference>
<feature type="region of interest" description="Disordered" evidence="1">
    <location>
        <begin position="1"/>
        <end position="45"/>
    </location>
</feature>
<evidence type="ECO:0000256" key="1">
    <source>
        <dbReference type="SAM" id="MobiDB-lite"/>
    </source>
</evidence>
<gene>
    <name evidence="2" type="ORF">Airi01_088660</name>
</gene>
<reference evidence="2" key="1">
    <citation type="submission" date="2023-03" db="EMBL/GenBank/DDBJ databases">
        <title>Actinoallomurus iriomotensis NBRC 103681.</title>
        <authorList>
            <person name="Ichikawa N."/>
            <person name="Sato H."/>
            <person name="Tonouchi N."/>
        </authorList>
    </citation>
    <scope>NUCLEOTIDE SEQUENCE</scope>
    <source>
        <strain evidence="2">NBRC 103681</strain>
    </source>
</reference>
<dbReference type="AlphaFoldDB" id="A0A9W6RRP4"/>
<evidence type="ECO:0000313" key="3">
    <source>
        <dbReference type="Proteomes" id="UP001165135"/>
    </source>
</evidence>
<feature type="compositionally biased region" description="Basic and acidic residues" evidence="1">
    <location>
        <begin position="1"/>
        <end position="12"/>
    </location>
</feature>
<protein>
    <submittedName>
        <fullName evidence="2">Uncharacterized protein</fullName>
    </submittedName>
</protein>
<accession>A0A9W6RRP4</accession>
<name>A0A9W6RRP4_9ACTN</name>
<organism evidence="2 3">
    <name type="scientific">Actinoallomurus iriomotensis</name>
    <dbReference type="NCBI Taxonomy" id="478107"/>
    <lineage>
        <taxon>Bacteria</taxon>
        <taxon>Bacillati</taxon>
        <taxon>Actinomycetota</taxon>
        <taxon>Actinomycetes</taxon>
        <taxon>Streptosporangiales</taxon>
        <taxon>Thermomonosporaceae</taxon>
        <taxon>Actinoallomurus</taxon>
    </lineage>
</organism>
<sequence length="129" mass="13468">MSEREGDPRDDFGPGTPVGFAIAQKQSMSDPLARKGRGNVGITPTLVPVQSGRELTGHELSALTRHVSDRPRSPSANIAACRPTAPADKIMTSEHPPSTHGPQTVPKRTLGTPDSVENAQLSTGAPPGT</sequence>
<dbReference type="EMBL" id="BSTJ01000015">
    <property type="protein sequence ID" value="GLY80599.1"/>
    <property type="molecule type" value="Genomic_DNA"/>
</dbReference>
<comment type="caution">
    <text evidence="2">The sequence shown here is derived from an EMBL/GenBank/DDBJ whole genome shotgun (WGS) entry which is preliminary data.</text>
</comment>
<feature type="region of interest" description="Disordered" evidence="1">
    <location>
        <begin position="84"/>
        <end position="129"/>
    </location>
</feature>